<dbReference type="InterPro" id="IPR002935">
    <property type="entry name" value="SAM_O-MeTrfase"/>
</dbReference>
<dbReference type="PANTHER" id="PTHR10509:SF82">
    <property type="entry name" value="CAFFEOYL-COA O-METHYLTRANSFERASE-LIKE"/>
    <property type="match status" value="1"/>
</dbReference>
<evidence type="ECO:0000313" key="8">
    <source>
        <dbReference type="Proteomes" id="UP000197138"/>
    </source>
</evidence>
<evidence type="ECO:0008006" key="10">
    <source>
        <dbReference type="Google" id="ProtNLM"/>
    </source>
</evidence>
<dbReference type="GO" id="GO:0008757">
    <property type="term" value="F:S-adenosylmethionine-dependent methyltransferase activity"/>
    <property type="evidence" value="ECO:0007669"/>
    <property type="project" value="TreeGrafter"/>
</dbReference>
<name>A0A218X5B5_PUNGR</name>
<organism evidence="6 8">
    <name type="scientific">Punica granatum</name>
    <name type="common">Pomegranate</name>
    <dbReference type="NCBI Taxonomy" id="22663"/>
    <lineage>
        <taxon>Eukaryota</taxon>
        <taxon>Viridiplantae</taxon>
        <taxon>Streptophyta</taxon>
        <taxon>Embryophyta</taxon>
        <taxon>Tracheophyta</taxon>
        <taxon>Spermatophyta</taxon>
        <taxon>Magnoliopsida</taxon>
        <taxon>eudicotyledons</taxon>
        <taxon>Gunneridae</taxon>
        <taxon>Pentapetalae</taxon>
        <taxon>rosids</taxon>
        <taxon>malvids</taxon>
        <taxon>Myrtales</taxon>
        <taxon>Lythraceae</taxon>
        <taxon>Punica</taxon>
    </lineage>
</organism>
<dbReference type="EMBL" id="PGOL01001890">
    <property type="protein sequence ID" value="PKI52845.1"/>
    <property type="molecule type" value="Genomic_DNA"/>
</dbReference>
<comment type="cofactor">
    <cofactor evidence="1">
        <name>a divalent metal cation</name>
        <dbReference type="ChEBI" id="CHEBI:60240"/>
    </cofactor>
</comment>
<evidence type="ECO:0000256" key="5">
    <source>
        <dbReference type="ARBA" id="ARBA00023453"/>
    </source>
</evidence>
<dbReference type="Proteomes" id="UP000197138">
    <property type="component" value="Unassembled WGS sequence"/>
</dbReference>
<protein>
    <recommendedName>
        <fullName evidence="10">O-methyltransferase domain-containing protein</fullName>
    </recommendedName>
</protein>
<evidence type="ECO:0000313" key="6">
    <source>
        <dbReference type="EMBL" id="OWM80425.1"/>
    </source>
</evidence>
<dbReference type="STRING" id="22663.A0A218X5B5"/>
<dbReference type="AlphaFoldDB" id="A0A218X5B5"/>
<comment type="caution">
    <text evidence="6">The sequence shown here is derived from an EMBL/GenBank/DDBJ whole genome shotgun (WGS) entry which is preliminary data.</text>
</comment>
<dbReference type="InterPro" id="IPR050362">
    <property type="entry name" value="Cation-dep_OMT"/>
</dbReference>
<dbReference type="EMBL" id="MTKT01002229">
    <property type="protein sequence ID" value="OWM80425.1"/>
    <property type="molecule type" value="Genomic_DNA"/>
</dbReference>
<dbReference type="GO" id="GO:0032259">
    <property type="term" value="P:methylation"/>
    <property type="evidence" value="ECO:0007669"/>
    <property type="project" value="UniProtKB-KW"/>
</dbReference>
<dbReference type="GO" id="GO:0008171">
    <property type="term" value="F:O-methyltransferase activity"/>
    <property type="evidence" value="ECO:0007669"/>
    <property type="project" value="InterPro"/>
</dbReference>
<evidence type="ECO:0000256" key="1">
    <source>
        <dbReference type="ARBA" id="ARBA00001968"/>
    </source>
</evidence>
<reference evidence="7 9" key="3">
    <citation type="submission" date="2017-11" db="EMBL/GenBank/DDBJ databases">
        <title>De-novo sequencing of pomegranate (Punica granatum L.) genome.</title>
        <authorList>
            <person name="Akparov Z."/>
            <person name="Amiraslanov A."/>
            <person name="Hajiyeva S."/>
            <person name="Abbasov M."/>
            <person name="Kaur K."/>
            <person name="Hamwieh A."/>
            <person name="Solovyev V."/>
            <person name="Salamov A."/>
            <person name="Braich B."/>
            <person name="Kosarev P."/>
            <person name="Mahmoud A."/>
            <person name="Hajiyev E."/>
            <person name="Babayeva S."/>
            <person name="Izzatullayeva V."/>
            <person name="Mammadov A."/>
            <person name="Mammadov A."/>
            <person name="Sharifova S."/>
            <person name="Ojaghi J."/>
            <person name="Eynullazada K."/>
            <person name="Bayramov B."/>
            <person name="Abdulazimova A."/>
            <person name="Shahmuradov I."/>
        </authorList>
    </citation>
    <scope>NUCLEOTIDE SEQUENCE [LARGE SCALE GENOMIC DNA]</scope>
    <source>
        <strain evidence="7">AG2017</strain>
        <strain evidence="9">cv. AG2017</strain>
        <tissue evidence="7">Leaf</tissue>
    </source>
</reference>
<dbReference type="SUPFAM" id="SSF53335">
    <property type="entry name" value="S-adenosyl-L-methionine-dependent methyltransferases"/>
    <property type="match status" value="1"/>
</dbReference>
<gene>
    <name evidence="6" type="ORF">CDL15_Pgr019705</name>
    <name evidence="7" type="ORF">CRG98_026676</name>
</gene>
<dbReference type="Gene3D" id="3.40.50.150">
    <property type="entry name" value="Vaccinia Virus protein VP39"/>
    <property type="match status" value="1"/>
</dbReference>
<keyword evidence="3" id="KW-0808">Transferase</keyword>
<dbReference type="InterPro" id="IPR029063">
    <property type="entry name" value="SAM-dependent_MTases_sf"/>
</dbReference>
<reference evidence="8" key="1">
    <citation type="journal article" date="2017" name="Plant J.">
        <title>The pomegranate (Punica granatum L.) genome and the genomics of punicalagin biosynthesis.</title>
        <authorList>
            <person name="Qin G."/>
            <person name="Xu C."/>
            <person name="Ming R."/>
            <person name="Tang H."/>
            <person name="Guyot R."/>
            <person name="Kramer E.M."/>
            <person name="Hu Y."/>
            <person name="Yi X."/>
            <person name="Qi Y."/>
            <person name="Xu X."/>
            <person name="Gao Z."/>
            <person name="Pan H."/>
            <person name="Jian J."/>
            <person name="Tian Y."/>
            <person name="Yue Z."/>
            <person name="Xu Y."/>
        </authorList>
    </citation>
    <scope>NUCLEOTIDE SEQUENCE [LARGE SCALE GENOMIC DNA]</scope>
    <source>
        <strain evidence="8">cv. Dabenzi</strain>
    </source>
</reference>
<keyword evidence="4" id="KW-0949">S-adenosyl-L-methionine</keyword>
<evidence type="ECO:0000313" key="9">
    <source>
        <dbReference type="Proteomes" id="UP000233551"/>
    </source>
</evidence>
<dbReference type="PROSITE" id="PS51682">
    <property type="entry name" value="SAM_OMT_I"/>
    <property type="match status" value="1"/>
</dbReference>
<proteinExistence type="inferred from homology"/>
<sequence length="90" mass="9942">MHGLQQGQPEELSREADEMRLVRVGGVIVYNNTLWGGTVALPDVTPIQTTSRGRAWQNIVEFNKMIAADLQVDISQAATGDGITICRRIY</sequence>
<dbReference type="PANTHER" id="PTHR10509">
    <property type="entry name" value="O-METHYLTRANSFERASE-RELATED"/>
    <property type="match status" value="1"/>
</dbReference>
<comment type="similarity">
    <text evidence="5">Belongs to the class I-like SAM-binding methyltransferase superfamily. Cation-dependent O-methyltransferase family.</text>
</comment>
<dbReference type="Pfam" id="PF01596">
    <property type="entry name" value="Methyltransf_3"/>
    <property type="match status" value="1"/>
</dbReference>
<accession>A0A218X5B5</accession>
<keyword evidence="9" id="KW-1185">Reference proteome</keyword>
<keyword evidence="2" id="KW-0489">Methyltransferase</keyword>
<reference evidence="6" key="2">
    <citation type="submission" date="2017-06" db="EMBL/GenBank/DDBJ databases">
        <title>The pomegranate genome and the genomics of punicalagin biosynthesis.</title>
        <authorList>
            <person name="Xu C."/>
        </authorList>
    </citation>
    <scope>NUCLEOTIDE SEQUENCE [LARGE SCALE GENOMIC DNA]</scope>
    <source>
        <tissue evidence="6">Fresh leaf</tissue>
    </source>
</reference>
<evidence type="ECO:0000313" key="7">
    <source>
        <dbReference type="EMBL" id="PKI52845.1"/>
    </source>
</evidence>
<evidence type="ECO:0000256" key="2">
    <source>
        <dbReference type="ARBA" id="ARBA00022603"/>
    </source>
</evidence>
<dbReference type="Proteomes" id="UP000233551">
    <property type="component" value="Unassembled WGS sequence"/>
</dbReference>
<evidence type="ECO:0000256" key="3">
    <source>
        <dbReference type="ARBA" id="ARBA00022679"/>
    </source>
</evidence>
<evidence type="ECO:0000256" key="4">
    <source>
        <dbReference type="ARBA" id="ARBA00022691"/>
    </source>
</evidence>